<comment type="caution">
    <text evidence="2">The sequence shown here is derived from an EMBL/GenBank/DDBJ whole genome shotgun (WGS) entry which is preliminary data.</text>
</comment>
<dbReference type="PANTHER" id="PTHR33360">
    <property type="entry name" value="TRANSPOSASE FOR INSERTION SEQUENCE ELEMENT IS200"/>
    <property type="match status" value="1"/>
</dbReference>
<dbReference type="Pfam" id="PF01797">
    <property type="entry name" value="Y1_Tnp"/>
    <property type="match status" value="1"/>
</dbReference>
<dbReference type="GO" id="GO:0006313">
    <property type="term" value="P:DNA transposition"/>
    <property type="evidence" value="ECO:0007669"/>
    <property type="project" value="InterPro"/>
</dbReference>
<name>A0A437PR46_9BACT</name>
<gene>
    <name evidence="2" type="primary">tnpA</name>
    <name evidence="2" type="ORF">EOJ36_06890</name>
</gene>
<keyword evidence="3" id="KW-1185">Reference proteome</keyword>
<sequence>MGSYHQSLYQIVFATKYREPLLTKENRNYLFNYISGIFLKRKCLIFEINGVEDHLHILSTLHPSISLADLIKETKNGSNFFIKENKLFNGFSNWQEGYGAFTYNQSAKNNLIKYIQNQEMHHKRENSYNELLRMLKEHQIDFDLKYFE</sequence>
<evidence type="ECO:0000259" key="1">
    <source>
        <dbReference type="SMART" id="SM01321"/>
    </source>
</evidence>
<dbReference type="AlphaFoldDB" id="A0A437PR46"/>
<feature type="domain" description="Transposase IS200-like" evidence="1">
    <location>
        <begin position="4"/>
        <end position="118"/>
    </location>
</feature>
<evidence type="ECO:0000313" key="3">
    <source>
        <dbReference type="Proteomes" id="UP000282832"/>
    </source>
</evidence>
<protein>
    <submittedName>
        <fullName evidence="2">IS200/IS605 family transposase</fullName>
    </submittedName>
</protein>
<dbReference type="OrthoDB" id="9797997at2"/>
<dbReference type="EMBL" id="SACY01000003">
    <property type="protein sequence ID" value="RVU24733.1"/>
    <property type="molecule type" value="Genomic_DNA"/>
</dbReference>
<dbReference type="SMART" id="SM01321">
    <property type="entry name" value="Y1_Tnp"/>
    <property type="match status" value="1"/>
</dbReference>
<reference evidence="2 3" key="1">
    <citation type="submission" date="2019-01" db="EMBL/GenBank/DDBJ databases">
        <authorList>
            <person name="Chen W.-M."/>
        </authorList>
    </citation>
    <scope>NUCLEOTIDE SEQUENCE [LARGE SCALE GENOMIC DNA]</scope>
    <source>
        <strain evidence="2 3">FSY-15</strain>
    </source>
</reference>
<dbReference type="SUPFAM" id="SSF143422">
    <property type="entry name" value="Transposase IS200-like"/>
    <property type="match status" value="1"/>
</dbReference>
<dbReference type="InterPro" id="IPR002686">
    <property type="entry name" value="Transposase_17"/>
</dbReference>
<dbReference type="RefSeq" id="WP_127803722.1">
    <property type="nucleotide sequence ID" value="NZ_SACY01000003.1"/>
</dbReference>
<dbReference type="GO" id="GO:0003677">
    <property type="term" value="F:DNA binding"/>
    <property type="evidence" value="ECO:0007669"/>
    <property type="project" value="InterPro"/>
</dbReference>
<organism evidence="2 3">
    <name type="scientific">Sandaracinomonas limnophila</name>
    <dbReference type="NCBI Taxonomy" id="1862386"/>
    <lineage>
        <taxon>Bacteria</taxon>
        <taxon>Pseudomonadati</taxon>
        <taxon>Bacteroidota</taxon>
        <taxon>Cytophagia</taxon>
        <taxon>Cytophagales</taxon>
        <taxon>Flectobacillaceae</taxon>
        <taxon>Sandaracinomonas</taxon>
    </lineage>
</organism>
<dbReference type="NCBIfam" id="NF033573">
    <property type="entry name" value="transpos_IS200"/>
    <property type="match status" value="1"/>
</dbReference>
<dbReference type="PANTHER" id="PTHR33360:SF2">
    <property type="entry name" value="TRANSPOSASE FOR INSERTION SEQUENCE ELEMENT IS200"/>
    <property type="match status" value="1"/>
</dbReference>
<dbReference type="Gene3D" id="3.30.70.1290">
    <property type="entry name" value="Transposase IS200-like"/>
    <property type="match status" value="1"/>
</dbReference>
<dbReference type="GO" id="GO:0004803">
    <property type="term" value="F:transposase activity"/>
    <property type="evidence" value="ECO:0007669"/>
    <property type="project" value="InterPro"/>
</dbReference>
<evidence type="ECO:0000313" key="2">
    <source>
        <dbReference type="EMBL" id="RVU24733.1"/>
    </source>
</evidence>
<accession>A0A437PR46</accession>
<dbReference type="Proteomes" id="UP000282832">
    <property type="component" value="Unassembled WGS sequence"/>
</dbReference>
<proteinExistence type="predicted"/>
<dbReference type="InterPro" id="IPR036515">
    <property type="entry name" value="Transposase_17_sf"/>
</dbReference>